<dbReference type="Proteomes" id="UP000077051">
    <property type="component" value="Unassembled WGS sequence"/>
</dbReference>
<dbReference type="PANTHER" id="PTHR39469:SF1">
    <property type="entry name" value="DUF4203 DOMAIN-CONTAINING PROTEIN"/>
    <property type="match status" value="1"/>
</dbReference>
<dbReference type="VEuPathDB" id="FungiDB:MUCCIDRAFT_112858"/>
<dbReference type="AlphaFoldDB" id="A0A168JNG1"/>
<feature type="transmembrane region" description="Helical" evidence="6">
    <location>
        <begin position="194"/>
        <end position="210"/>
    </location>
</feature>
<evidence type="ECO:0000256" key="6">
    <source>
        <dbReference type="SAM" id="Phobius"/>
    </source>
</evidence>
<comment type="caution">
    <text evidence="9">The sequence shown here is derived from an EMBL/GenBank/DDBJ whole genome shotgun (WGS) entry which is preliminary data.</text>
</comment>
<feature type="compositionally biased region" description="Low complexity" evidence="5">
    <location>
        <begin position="70"/>
        <end position="98"/>
    </location>
</feature>
<evidence type="ECO:0000256" key="5">
    <source>
        <dbReference type="SAM" id="MobiDB-lite"/>
    </source>
</evidence>
<keyword evidence="7" id="KW-0732">Signal</keyword>
<proteinExistence type="predicted"/>
<name>A0A168JNG1_MUCCL</name>
<comment type="subcellular location">
    <subcellularLocation>
        <location evidence="1">Membrane</location>
        <topology evidence="1">Multi-pass membrane protein</topology>
    </subcellularLocation>
</comment>
<feature type="region of interest" description="Disordered" evidence="5">
    <location>
        <begin position="331"/>
        <end position="365"/>
    </location>
</feature>
<dbReference type="STRING" id="747725.A0A168JNG1"/>
<feature type="transmembrane region" description="Helical" evidence="6">
    <location>
        <begin position="139"/>
        <end position="157"/>
    </location>
</feature>
<feature type="transmembrane region" description="Helical" evidence="6">
    <location>
        <begin position="245"/>
        <end position="267"/>
    </location>
</feature>
<evidence type="ECO:0000313" key="9">
    <source>
        <dbReference type="EMBL" id="OAD01413.1"/>
    </source>
</evidence>
<evidence type="ECO:0000256" key="7">
    <source>
        <dbReference type="SAM" id="SignalP"/>
    </source>
</evidence>
<evidence type="ECO:0000259" key="8">
    <source>
        <dbReference type="Pfam" id="PF13886"/>
    </source>
</evidence>
<feature type="transmembrane region" description="Helical" evidence="6">
    <location>
        <begin position="169"/>
        <end position="189"/>
    </location>
</feature>
<feature type="transmembrane region" description="Helical" evidence="6">
    <location>
        <begin position="114"/>
        <end position="132"/>
    </location>
</feature>
<evidence type="ECO:0000256" key="3">
    <source>
        <dbReference type="ARBA" id="ARBA00022989"/>
    </source>
</evidence>
<dbReference type="EMBL" id="AMYB01000006">
    <property type="protein sequence ID" value="OAD01413.1"/>
    <property type="molecule type" value="Genomic_DNA"/>
</dbReference>
<evidence type="ECO:0000256" key="1">
    <source>
        <dbReference type="ARBA" id="ARBA00004141"/>
    </source>
</evidence>
<accession>A0A168JNG1</accession>
<dbReference type="PANTHER" id="PTHR39469">
    <property type="entry name" value="CHROMOSOME 1, WHOLE GENOME SHOTGUN SEQUENCE"/>
    <property type="match status" value="1"/>
</dbReference>
<evidence type="ECO:0000313" key="10">
    <source>
        <dbReference type="Proteomes" id="UP000077051"/>
    </source>
</evidence>
<evidence type="ECO:0000256" key="4">
    <source>
        <dbReference type="ARBA" id="ARBA00023136"/>
    </source>
</evidence>
<dbReference type="Pfam" id="PF13886">
    <property type="entry name" value="TM7S3_TM198"/>
    <property type="match status" value="1"/>
</dbReference>
<sequence length="365" mass="39380">MKSCLRFSLLISLLLIATLASVDASPIVLRNSALENATAIMTPTKSHPLQMINNDKRDVIDLHNSGGGKTTTTTTRTSTSTATATSTSKPRPTSAPSSNPEDIYGGKGITPQNGVAGAFLIVLGLYLMVFGFRSFRITLAVCGFLTFGLITWVAMANNQPYYGYINNDITIIAVPAGLGILGAIIYAVFWNISIYLVGALGGFTLAMYILCCKADLLITQVVARAAFLVALPFFMSFITFFAERYVLLFTFAFAGSYCFIVGIEFLAHTGYLAGIKSILDGNPYHQVVYTITRNVIILIAFIPIIFAISFGWQFMYNKGQMFGVVFVPPAPAKADSSKGGSEKEASEEGPGEPGPVDEHQPHIKE</sequence>
<keyword evidence="2 6" id="KW-0812">Transmembrane</keyword>
<dbReference type="GO" id="GO:0016020">
    <property type="term" value="C:membrane"/>
    <property type="evidence" value="ECO:0007669"/>
    <property type="project" value="UniProtKB-SubCell"/>
</dbReference>
<keyword evidence="10" id="KW-1185">Reference proteome</keyword>
<feature type="signal peptide" evidence="7">
    <location>
        <begin position="1"/>
        <end position="24"/>
    </location>
</feature>
<feature type="domain" description="TM7S3/TM198-like" evidence="8">
    <location>
        <begin position="117"/>
        <end position="314"/>
    </location>
</feature>
<feature type="region of interest" description="Disordered" evidence="5">
    <location>
        <begin position="62"/>
        <end position="103"/>
    </location>
</feature>
<feature type="transmembrane region" description="Helical" evidence="6">
    <location>
        <begin position="216"/>
        <end position="238"/>
    </location>
</feature>
<dbReference type="InterPro" id="IPR025256">
    <property type="entry name" value="TM7S3/TM198-like_dom"/>
</dbReference>
<organism evidence="9 10">
    <name type="scientific">Mucor lusitanicus CBS 277.49</name>
    <dbReference type="NCBI Taxonomy" id="747725"/>
    <lineage>
        <taxon>Eukaryota</taxon>
        <taxon>Fungi</taxon>
        <taxon>Fungi incertae sedis</taxon>
        <taxon>Mucoromycota</taxon>
        <taxon>Mucoromycotina</taxon>
        <taxon>Mucoromycetes</taxon>
        <taxon>Mucorales</taxon>
        <taxon>Mucorineae</taxon>
        <taxon>Mucoraceae</taxon>
        <taxon>Mucor</taxon>
    </lineage>
</organism>
<dbReference type="OrthoDB" id="102260at2759"/>
<feature type="compositionally biased region" description="Basic and acidic residues" evidence="5">
    <location>
        <begin position="356"/>
        <end position="365"/>
    </location>
</feature>
<keyword evidence="4 6" id="KW-0472">Membrane</keyword>
<feature type="transmembrane region" description="Helical" evidence="6">
    <location>
        <begin position="287"/>
        <end position="312"/>
    </location>
</feature>
<gene>
    <name evidence="9" type="ORF">MUCCIDRAFT_112858</name>
</gene>
<protein>
    <recommendedName>
        <fullName evidence="8">TM7S3/TM198-like domain-containing protein</fullName>
    </recommendedName>
</protein>
<keyword evidence="3 6" id="KW-1133">Transmembrane helix</keyword>
<evidence type="ECO:0000256" key="2">
    <source>
        <dbReference type="ARBA" id="ARBA00022692"/>
    </source>
</evidence>
<reference evidence="9 10" key="1">
    <citation type="submission" date="2015-06" db="EMBL/GenBank/DDBJ databases">
        <title>Expansion of signal transduction pathways in fungi by whole-genome duplication.</title>
        <authorList>
            <consortium name="DOE Joint Genome Institute"/>
            <person name="Corrochano L.M."/>
            <person name="Kuo A."/>
            <person name="Marcet-Houben M."/>
            <person name="Polaino S."/>
            <person name="Salamov A."/>
            <person name="Villalobos J.M."/>
            <person name="Alvarez M.I."/>
            <person name="Avalos J."/>
            <person name="Benito E.P."/>
            <person name="Benoit I."/>
            <person name="Burger G."/>
            <person name="Camino L.P."/>
            <person name="Canovas D."/>
            <person name="Cerda-Olmedo E."/>
            <person name="Cheng J.-F."/>
            <person name="Dominguez A."/>
            <person name="Elias M."/>
            <person name="Eslava A.P."/>
            <person name="Glaser F."/>
            <person name="Grimwood J."/>
            <person name="Gutierrez G."/>
            <person name="Heitman J."/>
            <person name="Henrissat B."/>
            <person name="Iturriaga E.A."/>
            <person name="Lang B.F."/>
            <person name="Lavin J.L."/>
            <person name="Lee S."/>
            <person name="Li W."/>
            <person name="Lindquist E."/>
            <person name="Lopez-Garcia S."/>
            <person name="Luque E.M."/>
            <person name="Marcos A.T."/>
            <person name="Martin J."/>
            <person name="Mccluskey K."/>
            <person name="Medina H.R."/>
            <person name="Miralles-Duran A."/>
            <person name="Miyazaki A."/>
            <person name="Munoz-Torres E."/>
            <person name="Oguiza J.A."/>
            <person name="Ohm R."/>
            <person name="Olmedo M."/>
            <person name="Orejas M."/>
            <person name="Ortiz-Castellanos L."/>
            <person name="Pisabarro A.G."/>
            <person name="Rodriguez-Romero J."/>
            <person name="Ruiz-Herrera J."/>
            <person name="Ruiz-Vazquez R."/>
            <person name="Sanz C."/>
            <person name="Schackwitz W."/>
            <person name="Schmutz J."/>
            <person name="Shahriari M."/>
            <person name="Shelest E."/>
            <person name="Silva-Franco F."/>
            <person name="Soanes D."/>
            <person name="Syed K."/>
            <person name="Tagua V.G."/>
            <person name="Talbot N.J."/>
            <person name="Thon M."/>
            <person name="De Vries R.P."/>
            <person name="Wiebenga A."/>
            <person name="Yadav J.S."/>
            <person name="Braun E.L."/>
            <person name="Baker S."/>
            <person name="Garre V."/>
            <person name="Horwitz B."/>
            <person name="Torres-Martinez S."/>
            <person name="Idnurm A."/>
            <person name="Herrera-Estrella A."/>
            <person name="Gabaldon T."/>
            <person name="Grigoriev I.V."/>
        </authorList>
    </citation>
    <scope>NUCLEOTIDE SEQUENCE [LARGE SCALE GENOMIC DNA]</scope>
    <source>
        <strain evidence="9 10">CBS 277.49</strain>
    </source>
</reference>
<feature type="chain" id="PRO_5007898163" description="TM7S3/TM198-like domain-containing protein" evidence="7">
    <location>
        <begin position="25"/>
        <end position="365"/>
    </location>
</feature>